<evidence type="ECO:0000256" key="8">
    <source>
        <dbReference type="ARBA" id="ARBA00023098"/>
    </source>
</evidence>
<keyword evidence="15" id="KW-1185">Reference proteome</keyword>
<dbReference type="Gene3D" id="3.90.180.10">
    <property type="entry name" value="Medium-chain alcohol dehydrogenases, catalytic domain"/>
    <property type="match status" value="1"/>
</dbReference>
<dbReference type="Pfam" id="PF00107">
    <property type="entry name" value="ADH_zinc_N"/>
    <property type="match status" value="1"/>
</dbReference>
<dbReference type="GO" id="GO:0005739">
    <property type="term" value="C:mitochondrion"/>
    <property type="evidence" value="ECO:0007669"/>
    <property type="project" value="UniProtKB-SubCell"/>
</dbReference>
<dbReference type="AlphaFoldDB" id="A0A642UH09"/>
<dbReference type="InterPro" id="IPR036291">
    <property type="entry name" value="NAD(P)-bd_dom_sf"/>
</dbReference>
<keyword evidence="10" id="KW-0275">Fatty acid biosynthesis</keyword>
<reference evidence="14" key="1">
    <citation type="journal article" date="2019" name="G3 (Bethesda)">
        <title>Genome Assemblies of Two Rare Opportunistic Yeast Pathogens: Diutina rugosa (syn. Candida rugosa) and Trichomonascus ciferrii (syn. Candida ciferrii).</title>
        <authorList>
            <person name="Mixao V."/>
            <person name="Saus E."/>
            <person name="Hansen A.P."/>
            <person name="Lass-Florl C."/>
            <person name="Gabaldon T."/>
        </authorList>
    </citation>
    <scope>NUCLEOTIDE SEQUENCE</scope>
    <source>
        <strain evidence="14">CBS 4856</strain>
    </source>
</reference>
<organism evidence="14 15">
    <name type="scientific">Trichomonascus ciferrii</name>
    <dbReference type="NCBI Taxonomy" id="44093"/>
    <lineage>
        <taxon>Eukaryota</taxon>
        <taxon>Fungi</taxon>
        <taxon>Dikarya</taxon>
        <taxon>Ascomycota</taxon>
        <taxon>Saccharomycotina</taxon>
        <taxon>Dipodascomycetes</taxon>
        <taxon>Dipodascales</taxon>
        <taxon>Trichomonascaceae</taxon>
        <taxon>Trichomonascus</taxon>
        <taxon>Trichomonascus ciferrii complex</taxon>
    </lineage>
</organism>
<evidence type="ECO:0000256" key="5">
    <source>
        <dbReference type="ARBA" id="ARBA00022857"/>
    </source>
</evidence>
<comment type="caution">
    <text evidence="14">The sequence shown here is derived from an EMBL/GenBank/DDBJ whole genome shotgun (WGS) entry which is preliminary data.</text>
</comment>
<dbReference type="EC" id="1.3.1.104" evidence="11"/>
<dbReference type="EMBL" id="SWFS01000533">
    <property type="protein sequence ID" value="KAA8898930.1"/>
    <property type="molecule type" value="Genomic_DNA"/>
</dbReference>
<dbReference type="Pfam" id="PF08240">
    <property type="entry name" value="ADH_N"/>
    <property type="match status" value="1"/>
</dbReference>
<evidence type="ECO:0000256" key="7">
    <source>
        <dbReference type="ARBA" id="ARBA00023002"/>
    </source>
</evidence>
<evidence type="ECO:0000256" key="2">
    <source>
        <dbReference type="ARBA" id="ARBA00010371"/>
    </source>
</evidence>
<evidence type="ECO:0000256" key="6">
    <source>
        <dbReference type="ARBA" id="ARBA00022946"/>
    </source>
</evidence>
<dbReference type="SMART" id="SM00829">
    <property type="entry name" value="PKS_ER"/>
    <property type="match status" value="1"/>
</dbReference>
<dbReference type="PANTHER" id="PTHR43981:SF2">
    <property type="entry name" value="ENOYL-[ACYL-CARRIER-PROTEIN] REDUCTASE, MITOCHONDRIAL"/>
    <property type="match status" value="1"/>
</dbReference>
<evidence type="ECO:0000256" key="9">
    <source>
        <dbReference type="ARBA" id="ARBA00023128"/>
    </source>
</evidence>
<sequence length="358" mass="38826">MGIEAVAMIYSEHGDPLKVLRPVKFSVPEPEAGQVVVQLLAAPINPSDLLQIDGTYPLRPPKTKEFDPETPSAVGGIEGVFKVVKLGSNVSSCNEGDWVIPQKGSSTWRSHAVFDAEELLVIPESLRSGLKPLQAATVSVNPTTADLMFDQYTTMNTGDWFIQNGGNSGLGRTAIQLAHLRGIKSINVIRNRSDKDEIAKQLTDLGGDIVITENELQEESFPEILKQKTGGVLPKLALDCVGGKTTASLANSLANGGHFITYGSMTGENVQIPPWLLVFKDIHVHGFWLTSWAAKTGGRGDLILKLLDYIRQGKLKDVPFTIHEYAVDSKSPEAFADAFRDAIDADNKRKGKQAVVLV</sequence>
<dbReference type="VEuPathDB" id="FungiDB:TRICI_006424"/>
<dbReference type="InterPro" id="IPR051034">
    <property type="entry name" value="Mito_Enoyl-ACP_Reductase"/>
</dbReference>
<dbReference type="InterPro" id="IPR013149">
    <property type="entry name" value="ADH-like_C"/>
</dbReference>
<keyword evidence="5" id="KW-0521">NADP</keyword>
<keyword evidence="9" id="KW-0496">Mitochondrion</keyword>
<dbReference type="InterPro" id="IPR020843">
    <property type="entry name" value="ER"/>
</dbReference>
<dbReference type="GO" id="GO:0141148">
    <property type="term" value="F:enoyl-[acyl-carrier-protein] reductase (NADPH) activity"/>
    <property type="evidence" value="ECO:0007669"/>
    <property type="project" value="UniProtKB-EC"/>
</dbReference>
<dbReference type="InterPro" id="IPR013154">
    <property type="entry name" value="ADH-like_N"/>
</dbReference>
<keyword evidence="4" id="KW-0276">Fatty acid metabolism</keyword>
<evidence type="ECO:0000256" key="3">
    <source>
        <dbReference type="ARBA" id="ARBA00022516"/>
    </source>
</evidence>
<dbReference type="OrthoDB" id="7482721at2759"/>
<dbReference type="CDD" id="cd08290">
    <property type="entry name" value="ETR"/>
    <property type="match status" value="1"/>
</dbReference>
<dbReference type="Gene3D" id="3.40.50.720">
    <property type="entry name" value="NAD(P)-binding Rossmann-like Domain"/>
    <property type="match status" value="1"/>
</dbReference>
<evidence type="ECO:0000256" key="4">
    <source>
        <dbReference type="ARBA" id="ARBA00022832"/>
    </source>
</evidence>
<dbReference type="SUPFAM" id="SSF51735">
    <property type="entry name" value="NAD(P)-binding Rossmann-fold domains"/>
    <property type="match status" value="1"/>
</dbReference>
<evidence type="ECO:0000256" key="10">
    <source>
        <dbReference type="ARBA" id="ARBA00023160"/>
    </source>
</evidence>
<feature type="domain" description="Enoyl reductase (ER)" evidence="13">
    <location>
        <begin position="14"/>
        <end position="355"/>
    </location>
</feature>
<proteinExistence type="inferred from homology"/>
<evidence type="ECO:0000256" key="1">
    <source>
        <dbReference type="ARBA" id="ARBA00004173"/>
    </source>
</evidence>
<dbReference type="SUPFAM" id="SSF50129">
    <property type="entry name" value="GroES-like"/>
    <property type="match status" value="1"/>
</dbReference>
<keyword evidence="3" id="KW-0444">Lipid biosynthesis</keyword>
<name>A0A642UH09_9ASCO</name>
<evidence type="ECO:0000256" key="11">
    <source>
        <dbReference type="ARBA" id="ARBA00038963"/>
    </source>
</evidence>
<comment type="subcellular location">
    <subcellularLocation>
        <location evidence="1">Mitochondrion</location>
    </subcellularLocation>
</comment>
<gene>
    <name evidence="14" type="ORF">TRICI_006424</name>
</gene>
<evidence type="ECO:0000256" key="12">
    <source>
        <dbReference type="ARBA" id="ARBA00048843"/>
    </source>
</evidence>
<keyword evidence="8" id="KW-0443">Lipid metabolism</keyword>
<comment type="catalytic activity">
    <reaction evidence="12">
        <text>a 2,3-saturated acyl-[ACP] + NADP(+) = a (2E)-enoyl-[ACP] + NADPH + H(+)</text>
        <dbReference type="Rhea" id="RHEA:22564"/>
        <dbReference type="Rhea" id="RHEA-COMP:9925"/>
        <dbReference type="Rhea" id="RHEA-COMP:9926"/>
        <dbReference type="ChEBI" id="CHEBI:15378"/>
        <dbReference type="ChEBI" id="CHEBI:57783"/>
        <dbReference type="ChEBI" id="CHEBI:58349"/>
        <dbReference type="ChEBI" id="CHEBI:78784"/>
        <dbReference type="ChEBI" id="CHEBI:78785"/>
        <dbReference type="EC" id="1.3.1.104"/>
    </reaction>
</comment>
<evidence type="ECO:0000313" key="15">
    <source>
        <dbReference type="Proteomes" id="UP000761534"/>
    </source>
</evidence>
<keyword evidence="7" id="KW-0560">Oxidoreductase</keyword>
<dbReference type="InterPro" id="IPR011032">
    <property type="entry name" value="GroES-like_sf"/>
</dbReference>
<comment type="similarity">
    <text evidence="2">Belongs to the zinc-containing alcohol dehydrogenase family. Quinone oxidoreductase subfamily.</text>
</comment>
<dbReference type="Proteomes" id="UP000761534">
    <property type="component" value="Unassembled WGS sequence"/>
</dbReference>
<protein>
    <recommendedName>
        <fullName evidence="11">enoyl-[acyl-carrier-protein] reductase</fullName>
        <ecNumber evidence="11">1.3.1.104</ecNumber>
    </recommendedName>
</protein>
<dbReference type="PANTHER" id="PTHR43981">
    <property type="entry name" value="ENOYL-[ACYL-CARRIER-PROTEIN] REDUCTASE, MITOCHONDRIAL"/>
    <property type="match status" value="1"/>
</dbReference>
<evidence type="ECO:0000259" key="13">
    <source>
        <dbReference type="SMART" id="SM00829"/>
    </source>
</evidence>
<keyword evidence="6" id="KW-0809">Transit peptide</keyword>
<dbReference type="GO" id="GO:0006633">
    <property type="term" value="P:fatty acid biosynthetic process"/>
    <property type="evidence" value="ECO:0007669"/>
    <property type="project" value="UniProtKB-KW"/>
</dbReference>
<accession>A0A642UH09</accession>
<evidence type="ECO:0000313" key="14">
    <source>
        <dbReference type="EMBL" id="KAA8898930.1"/>
    </source>
</evidence>